<dbReference type="AlphaFoldDB" id="A0A9D1YT01"/>
<gene>
    <name evidence="1" type="ORF">H9831_13670</name>
</gene>
<dbReference type="PANTHER" id="PTHR48098:SF1">
    <property type="entry name" value="DIACYLGLYCEROL ACYLTRANSFERASE_MYCOLYLTRANSFERASE AG85A"/>
    <property type="match status" value="1"/>
</dbReference>
<dbReference type="SUPFAM" id="SSF53474">
    <property type="entry name" value="alpha/beta-Hydrolases"/>
    <property type="match status" value="1"/>
</dbReference>
<organism evidence="1 2">
    <name type="scientific">Candidatus Eisenbergiella pullistercoris</name>
    <dbReference type="NCBI Taxonomy" id="2838555"/>
    <lineage>
        <taxon>Bacteria</taxon>
        <taxon>Bacillati</taxon>
        <taxon>Bacillota</taxon>
        <taxon>Clostridia</taxon>
        <taxon>Lachnospirales</taxon>
        <taxon>Lachnospiraceae</taxon>
        <taxon>Eisenbergiella</taxon>
    </lineage>
</organism>
<proteinExistence type="predicted"/>
<name>A0A9D1YT01_9FIRM</name>
<reference evidence="1" key="2">
    <citation type="submission" date="2021-04" db="EMBL/GenBank/DDBJ databases">
        <authorList>
            <person name="Gilroy R."/>
        </authorList>
    </citation>
    <scope>NUCLEOTIDE SEQUENCE</scope>
    <source>
        <strain evidence="1">ChiSxjej3B15-24422</strain>
    </source>
</reference>
<reference evidence="1" key="1">
    <citation type="journal article" date="2021" name="PeerJ">
        <title>Extensive microbial diversity within the chicken gut microbiome revealed by metagenomics and culture.</title>
        <authorList>
            <person name="Gilroy R."/>
            <person name="Ravi A."/>
            <person name="Getino M."/>
            <person name="Pursley I."/>
            <person name="Horton D.L."/>
            <person name="Alikhan N.F."/>
            <person name="Baker D."/>
            <person name="Gharbi K."/>
            <person name="Hall N."/>
            <person name="Watson M."/>
            <person name="Adriaenssens E.M."/>
            <person name="Foster-Nyarko E."/>
            <person name="Jarju S."/>
            <person name="Secka A."/>
            <person name="Antonio M."/>
            <person name="Oren A."/>
            <person name="Chaudhuri R.R."/>
            <person name="La Ragione R."/>
            <person name="Hildebrand F."/>
            <person name="Pallen M.J."/>
        </authorList>
    </citation>
    <scope>NUCLEOTIDE SEQUENCE</scope>
    <source>
        <strain evidence="1">ChiSxjej3B15-24422</strain>
    </source>
</reference>
<protein>
    <submittedName>
        <fullName evidence="1">Esterase family protein</fullName>
    </submittedName>
</protein>
<evidence type="ECO:0000313" key="2">
    <source>
        <dbReference type="Proteomes" id="UP000824007"/>
    </source>
</evidence>
<dbReference type="Proteomes" id="UP000824007">
    <property type="component" value="Unassembled WGS sequence"/>
</dbReference>
<comment type="caution">
    <text evidence="1">The sequence shown here is derived from an EMBL/GenBank/DDBJ whole genome shotgun (WGS) entry which is preliminary data.</text>
</comment>
<accession>A0A9D1YT01</accession>
<dbReference type="InterPro" id="IPR000801">
    <property type="entry name" value="Esterase-like"/>
</dbReference>
<dbReference type="GO" id="GO:0016747">
    <property type="term" value="F:acyltransferase activity, transferring groups other than amino-acyl groups"/>
    <property type="evidence" value="ECO:0007669"/>
    <property type="project" value="TreeGrafter"/>
</dbReference>
<dbReference type="InterPro" id="IPR029058">
    <property type="entry name" value="AB_hydrolase_fold"/>
</dbReference>
<evidence type="ECO:0000313" key="1">
    <source>
        <dbReference type="EMBL" id="HIY61701.1"/>
    </source>
</evidence>
<dbReference type="Pfam" id="PF00756">
    <property type="entry name" value="Esterase"/>
    <property type="match status" value="1"/>
</dbReference>
<sequence>MALLHVNFFSDVLGMCAEMDVILPQQTSGQIGMEGRAADGKYKTMYLLHGLSDDQTTWQRRTSIERYVSGLGIAVVMPTTHLGFYTDTTYGVRYWTYVSQELPRICREFFPRMSEKREDTLAAGLSMGGYGAWKLALGAPETFGAGASLSGALDIVEDYKKHMETDDDRRQLFRGIFGSLSDLEGSDNEILTLAQKLAAEKEGNALPPLYAWCGTEDFLYGGNQNAWKRVRELGYDLTAESSSGDHQWKYWDEKIQDVLRWWLKTDQELG</sequence>
<dbReference type="PANTHER" id="PTHR48098">
    <property type="entry name" value="ENTEROCHELIN ESTERASE-RELATED"/>
    <property type="match status" value="1"/>
</dbReference>
<dbReference type="EMBL" id="DXDD01000167">
    <property type="protein sequence ID" value="HIY61701.1"/>
    <property type="molecule type" value="Genomic_DNA"/>
</dbReference>
<dbReference type="Gene3D" id="3.40.50.1820">
    <property type="entry name" value="alpha/beta hydrolase"/>
    <property type="match status" value="1"/>
</dbReference>
<dbReference type="InterPro" id="IPR050583">
    <property type="entry name" value="Mycobacterial_A85_antigen"/>
</dbReference>